<dbReference type="HAMAP" id="MF_01337_B">
    <property type="entry name" value="Ribosomal_uL18_B"/>
    <property type="match status" value="1"/>
</dbReference>
<evidence type="ECO:0000256" key="5">
    <source>
        <dbReference type="ARBA" id="ARBA00023274"/>
    </source>
</evidence>
<dbReference type="CDD" id="cd00432">
    <property type="entry name" value="Ribosomal_L18_L5e"/>
    <property type="match status" value="1"/>
</dbReference>
<dbReference type="InterPro" id="IPR057268">
    <property type="entry name" value="Ribosomal_L18"/>
</dbReference>
<dbReference type="InterPro" id="IPR004389">
    <property type="entry name" value="Ribosomal_uL18_bac-type"/>
</dbReference>
<dbReference type="NCBIfam" id="TIGR00060">
    <property type="entry name" value="L18_bact"/>
    <property type="match status" value="1"/>
</dbReference>
<dbReference type="GO" id="GO:0022625">
    <property type="term" value="C:cytosolic large ribosomal subunit"/>
    <property type="evidence" value="ECO:0007669"/>
    <property type="project" value="TreeGrafter"/>
</dbReference>
<comment type="function">
    <text evidence="7">This is one of the proteins that bind and probably mediate the attachment of the 5S RNA into the large ribosomal subunit, where it forms part of the central protuberance.</text>
</comment>
<accession>A0A1J4RSW8</accession>
<dbReference type="InterPro" id="IPR005484">
    <property type="entry name" value="Ribosomal_uL18_bac/plant/anim"/>
</dbReference>
<dbReference type="AlphaFoldDB" id="A0A1J4RSW8"/>
<dbReference type="GO" id="GO:0006412">
    <property type="term" value="P:translation"/>
    <property type="evidence" value="ECO:0007669"/>
    <property type="project" value="UniProtKB-UniRule"/>
</dbReference>
<evidence type="ECO:0000256" key="2">
    <source>
        <dbReference type="ARBA" id="ARBA00022730"/>
    </source>
</evidence>
<reference evidence="8 9" key="1">
    <citation type="journal article" date="2016" name="Environ. Microbiol.">
        <title>Genomic resolution of a cold subsurface aquifer community provides metabolic insights for novel microbes adapted to high CO concentrations.</title>
        <authorList>
            <person name="Probst A.J."/>
            <person name="Castelle C.J."/>
            <person name="Singh A."/>
            <person name="Brown C.T."/>
            <person name="Anantharaman K."/>
            <person name="Sharon I."/>
            <person name="Hug L.A."/>
            <person name="Burstein D."/>
            <person name="Emerson J.B."/>
            <person name="Thomas B.C."/>
            <person name="Banfield J.F."/>
        </authorList>
    </citation>
    <scope>NUCLEOTIDE SEQUENCE [LARGE SCALE GENOMIC DNA]</scope>
    <source>
        <strain evidence="8">CG1_02_42_45</strain>
    </source>
</reference>
<dbReference type="GO" id="GO:0003735">
    <property type="term" value="F:structural constituent of ribosome"/>
    <property type="evidence" value="ECO:0007669"/>
    <property type="project" value="InterPro"/>
</dbReference>
<dbReference type="SUPFAM" id="SSF53137">
    <property type="entry name" value="Translational machinery components"/>
    <property type="match status" value="1"/>
</dbReference>
<keyword evidence="3 7" id="KW-0694">RNA-binding</keyword>
<organism evidence="8 9">
    <name type="scientific">Candidatus Berkelbacteria bacterium CG1_02_42_45</name>
    <dbReference type="NCBI Taxonomy" id="1805036"/>
    <lineage>
        <taxon>Bacteria</taxon>
        <taxon>Candidatus Berkelbacteria</taxon>
    </lineage>
</organism>
<protein>
    <recommendedName>
        <fullName evidence="6 7">Large ribosomal subunit protein uL18</fullName>
    </recommendedName>
</protein>
<evidence type="ECO:0000256" key="3">
    <source>
        <dbReference type="ARBA" id="ARBA00022884"/>
    </source>
</evidence>
<gene>
    <name evidence="7" type="primary">rplR</name>
    <name evidence="8" type="ORF">AUJ40_01925</name>
</gene>
<dbReference type="PANTHER" id="PTHR12899">
    <property type="entry name" value="39S RIBOSOMAL PROTEIN L18, MITOCHONDRIAL"/>
    <property type="match status" value="1"/>
</dbReference>
<evidence type="ECO:0000256" key="1">
    <source>
        <dbReference type="ARBA" id="ARBA00007116"/>
    </source>
</evidence>
<sequence length="109" mass="12249">MTRKNIRKIGVKNKIGQTMRPKLYVFRSNKEIYAQIIDGRSGKILVSASSLKIQDKKNKTQVAKIVGQKLAEKAKEASISQVIFNRRGYKYHGRVAALAEGARQSGLKF</sequence>
<comment type="caution">
    <text evidence="8">The sequence shown here is derived from an EMBL/GenBank/DDBJ whole genome shotgun (WGS) entry which is preliminary data.</text>
</comment>
<dbReference type="PANTHER" id="PTHR12899:SF3">
    <property type="entry name" value="LARGE RIBOSOMAL SUBUNIT PROTEIN UL18M"/>
    <property type="match status" value="1"/>
</dbReference>
<evidence type="ECO:0000313" key="9">
    <source>
        <dbReference type="Proteomes" id="UP000182753"/>
    </source>
</evidence>
<name>A0A1J4RSW8_9BACT</name>
<evidence type="ECO:0000313" key="8">
    <source>
        <dbReference type="EMBL" id="OIN89404.1"/>
    </source>
</evidence>
<dbReference type="EMBL" id="MNUJ01000041">
    <property type="protein sequence ID" value="OIN89404.1"/>
    <property type="molecule type" value="Genomic_DNA"/>
</dbReference>
<keyword evidence="5 7" id="KW-0687">Ribonucleoprotein</keyword>
<comment type="subunit">
    <text evidence="7">Part of the 50S ribosomal subunit; part of the 5S rRNA/L5/L18/L25 subcomplex. Contacts the 5S and 23S rRNAs.</text>
</comment>
<dbReference type="Proteomes" id="UP000182753">
    <property type="component" value="Unassembled WGS sequence"/>
</dbReference>
<evidence type="ECO:0000256" key="6">
    <source>
        <dbReference type="ARBA" id="ARBA00035197"/>
    </source>
</evidence>
<comment type="similarity">
    <text evidence="1 7">Belongs to the universal ribosomal protein uL18 family.</text>
</comment>
<keyword evidence="2 7" id="KW-0699">rRNA-binding</keyword>
<dbReference type="Pfam" id="PF00861">
    <property type="entry name" value="Ribosomal_L18p"/>
    <property type="match status" value="1"/>
</dbReference>
<dbReference type="GO" id="GO:0008097">
    <property type="term" value="F:5S rRNA binding"/>
    <property type="evidence" value="ECO:0007669"/>
    <property type="project" value="TreeGrafter"/>
</dbReference>
<keyword evidence="4 7" id="KW-0689">Ribosomal protein</keyword>
<evidence type="ECO:0000256" key="7">
    <source>
        <dbReference type="HAMAP-Rule" id="MF_01337"/>
    </source>
</evidence>
<evidence type="ECO:0000256" key="4">
    <source>
        <dbReference type="ARBA" id="ARBA00022980"/>
    </source>
</evidence>
<proteinExistence type="inferred from homology"/>
<dbReference type="FunFam" id="3.30.420.100:FF:000001">
    <property type="entry name" value="50S ribosomal protein L18"/>
    <property type="match status" value="1"/>
</dbReference>
<dbReference type="Gene3D" id="3.30.420.100">
    <property type="match status" value="1"/>
</dbReference>